<sequence>MAPCVGPQGEASHRDIAGMERVRKHRPLARGEAPAAQPNELARRNQASCASIVNAQQAELVWRAQS</sequence>
<accession>A0ABN6FM32</accession>
<organism evidence="1 2">
    <name type="scientific">Sinomonas cyclohexanicum</name>
    <name type="common">Corynebacterium cyclohexanicum</name>
    <dbReference type="NCBI Taxonomy" id="322009"/>
    <lineage>
        <taxon>Bacteria</taxon>
        <taxon>Bacillati</taxon>
        <taxon>Actinomycetota</taxon>
        <taxon>Actinomycetes</taxon>
        <taxon>Micrococcales</taxon>
        <taxon>Micrococcaceae</taxon>
        <taxon>Sinomonas</taxon>
    </lineage>
</organism>
<reference evidence="1 2" key="1">
    <citation type="journal article" date="2021" name="J. Biosci. Bioeng.">
        <title>Identification and characterization of a chc gene cluster responsible for the aromatization pathway of cyclohexanecarboxylate degradation in Sinomonas cyclohexanicum ATCC 51369.</title>
        <authorList>
            <person name="Yamamoto T."/>
            <person name="Hasegawa Y."/>
            <person name="Lau P.C.K."/>
            <person name="Iwaki H."/>
        </authorList>
    </citation>
    <scope>NUCLEOTIDE SEQUENCE [LARGE SCALE GENOMIC DNA]</scope>
    <source>
        <strain evidence="1 2">ATCC 51369</strain>
    </source>
</reference>
<proteinExistence type="predicted"/>
<name>A0ABN6FM32_SINCY</name>
<protein>
    <submittedName>
        <fullName evidence="1">Uncharacterized protein</fullName>
    </submittedName>
</protein>
<dbReference type="Proteomes" id="UP001319861">
    <property type="component" value="Chromosome"/>
</dbReference>
<keyword evidence="2" id="KW-1185">Reference proteome</keyword>
<evidence type="ECO:0000313" key="1">
    <source>
        <dbReference type="EMBL" id="BCT76868.1"/>
    </source>
</evidence>
<evidence type="ECO:0000313" key="2">
    <source>
        <dbReference type="Proteomes" id="UP001319861"/>
    </source>
</evidence>
<gene>
    <name evidence="1" type="ORF">SCMU_27100</name>
</gene>
<dbReference type="EMBL" id="AP024525">
    <property type="protein sequence ID" value="BCT76868.1"/>
    <property type="molecule type" value="Genomic_DNA"/>
</dbReference>